<dbReference type="PANTHER" id="PTHR12589:SF8">
    <property type="entry name" value="6-CARBOXY-5,6,7,8-TETRAHYDROPTERIN SYNTHASE"/>
    <property type="match status" value="1"/>
</dbReference>
<dbReference type="InterPro" id="IPR038418">
    <property type="entry name" value="6-PTP_synth/QueD_sf"/>
</dbReference>
<keyword evidence="5" id="KW-0671">Queuosine biosynthesis</keyword>
<keyword evidence="5" id="KW-0479">Metal-binding</keyword>
<keyword evidence="5" id="KW-0862">Zinc</keyword>
<dbReference type="SUPFAM" id="SSF55620">
    <property type="entry name" value="Tetrahydrobiopterin biosynthesis enzymes-like"/>
    <property type="match status" value="1"/>
</dbReference>
<dbReference type="RefSeq" id="WP_089611824.1">
    <property type="nucleotide sequence ID" value="NZ_CP022121.1"/>
</dbReference>
<evidence type="ECO:0000313" key="7">
    <source>
        <dbReference type="Proteomes" id="UP001524944"/>
    </source>
</evidence>
<proteinExistence type="inferred from homology"/>
<dbReference type="GO" id="GO:0070497">
    <property type="term" value="F:6-carboxytetrahydropterin synthase activity"/>
    <property type="evidence" value="ECO:0007669"/>
    <property type="project" value="UniProtKB-EC"/>
</dbReference>
<organism evidence="6 7">
    <name type="scientific">Dehalobacterium formicoaceticum</name>
    <dbReference type="NCBI Taxonomy" id="51515"/>
    <lineage>
        <taxon>Bacteria</taxon>
        <taxon>Bacillati</taxon>
        <taxon>Bacillota</taxon>
        <taxon>Clostridia</taxon>
        <taxon>Eubacteriales</taxon>
        <taxon>Peptococcaceae</taxon>
        <taxon>Dehalobacterium</taxon>
    </lineage>
</organism>
<dbReference type="EC" id="4.-.-.-" evidence="5"/>
<dbReference type="Gene3D" id="3.30.479.10">
    <property type="entry name" value="6-pyruvoyl tetrahydropterin synthase/QueD"/>
    <property type="match status" value="1"/>
</dbReference>
<comment type="caution">
    <text evidence="6">The sequence shown here is derived from an EMBL/GenBank/DDBJ whole genome shotgun (WGS) entry which is preliminary data.</text>
</comment>
<dbReference type="Proteomes" id="UP001524944">
    <property type="component" value="Unassembled WGS sequence"/>
</dbReference>
<dbReference type="NCBIfam" id="TIGR03367">
    <property type="entry name" value="queuosine_QueD"/>
    <property type="match status" value="1"/>
</dbReference>
<comment type="catalytic activity">
    <reaction evidence="4 5">
        <text>7,8-dihydroneopterin 3'-triphosphate + H2O = 6-carboxy-5,6,7,8-tetrahydropterin + triphosphate + acetaldehyde + 2 H(+)</text>
        <dbReference type="Rhea" id="RHEA:27966"/>
        <dbReference type="ChEBI" id="CHEBI:15343"/>
        <dbReference type="ChEBI" id="CHEBI:15377"/>
        <dbReference type="ChEBI" id="CHEBI:15378"/>
        <dbReference type="ChEBI" id="CHEBI:18036"/>
        <dbReference type="ChEBI" id="CHEBI:58462"/>
        <dbReference type="ChEBI" id="CHEBI:61032"/>
        <dbReference type="EC" id="4.1.2.50"/>
    </reaction>
</comment>
<protein>
    <recommendedName>
        <fullName evidence="3 5">6-carboxy-5,6,7,8-tetrahydropterin synthase</fullName>
        <ecNumber evidence="5">4.-.-.-</ecNumber>
    </recommendedName>
</protein>
<evidence type="ECO:0000256" key="1">
    <source>
        <dbReference type="ARBA" id="ARBA00005061"/>
    </source>
</evidence>
<evidence type="ECO:0000256" key="4">
    <source>
        <dbReference type="ARBA" id="ARBA00048807"/>
    </source>
</evidence>
<comment type="cofactor">
    <cofactor evidence="5">
        <name>Zn(2+)</name>
        <dbReference type="ChEBI" id="CHEBI:29105"/>
    </cofactor>
    <text evidence="5">Binds 1 zinc ion per subunit.</text>
</comment>
<keyword evidence="7" id="KW-1185">Reference proteome</keyword>
<keyword evidence="5 6" id="KW-0456">Lyase</keyword>
<evidence type="ECO:0000256" key="3">
    <source>
        <dbReference type="ARBA" id="ARBA00018141"/>
    </source>
</evidence>
<gene>
    <name evidence="6" type="primary">queD</name>
    <name evidence="6" type="ORF">NVS47_12535</name>
</gene>
<dbReference type="EMBL" id="JANPWE010000006">
    <property type="protein sequence ID" value="MCR6546328.1"/>
    <property type="molecule type" value="Genomic_DNA"/>
</dbReference>
<comment type="pathway">
    <text evidence="1 5">Purine metabolism; 7-cyano-7-deazaguanine biosynthesis.</text>
</comment>
<comment type="similarity">
    <text evidence="2 5">Belongs to the PTPS family. QueD subfamily.</text>
</comment>
<evidence type="ECO:0000313" key="6">
    <source>
        <dbReference type="EMBL" id="MCR6546328.1"/>
    </source>
</evidence>
<name>A0ABT1Y619_9FIRM</name>
<dbReference type="InterPro" id="IPR007115">
    <property type="entry name" value="6-PTP_synth/QueD"/>
</dbReference>
<evidence type="ECO:0000256" key="2">
    <source>
        <dbReference type="ARBA" id="ARBA00008900"/>
    </source>
</evidence>
<reference evidence="6 7" key="1">
    <citation type="submission" date="2022-08" db="EMBL/GenBank/DDBJ databases">
        <title>Proteogenomics of the novel Dehalobacterium formicoaceticum strain EZ94 highlights a key role of methyltransferases during anaerobic dichloromethane degradation.</title>
        <authorList>
            <person name="Wasmund K."/>
        </authorList>
    </citation>
    <scope>NUCLEOTIDE SEQUENCE [LARGE SCALE GENOMIC DNA]</scope>
    <source>
        <strain evidence="6 7">EZ94</strain>
    </source>
</reference>
<sequence length="124" mass="14174">MFEISVQDHFDAAHFLKEYQGKCAKIHGHTWQVEIKIQGEDLDKTGMVVDFSVVKNELKKVLDPLDHVLINELTAFHETNPTAENISCYIFQEMSKALSNYPVWVSRVTVWESPGAAAAYFEKE</sequence>
<evidence type="ECO:0000256" key="5">
    <source>
        <dbReference type="PIRNR" id="PIRNR006113"/>
    </source>
</evidence>
<dbReference type="PIRSF" id="PIRSF006113">
    <property type="entry name" value="PTP_synth"/>
    <property type="match status" value="1"/>
</dbReference>
<dbReference type="Pfam" id="PF01242">
    <property type="entry name" value="PTPS"/>
    <property type="match status" value="1"/>
</dbReference>
<dbReference type="PANTHER" id="PTHR12589">
    <property type="entry name" value="PYRUVOYL TETRAHYDROBIOPTERIN SYNTHASE"/>
    <property type="match status" value="1"/>
</dbReference>
<accession>A0ABT1Y619</accession>